<evidence type="ECO:0000313" key="10">
    <source>
        <dbReference type="Proteomes" id="UP001220964"/>
    </source>
</evidence>
<comment type="caution">
    <text evidence="9">The sequence shown here is derived from an EMBL/GenBank/DDBJ whole genome shotgun (WGS) entry which is preliminary data.</text>
</comment>
<keyword evidence="3" id="KW-1134">Transmembrane beta strand</keyword>
<dbReference type="SUPFAM" id="SSF56935">
    <property type="entry name" value="Porins"/>
    <property type="match status" value="1"/>
</dbReference>
<proteinExistence type="inferred from homology"/>
<evidence type="ECO:0000256" key="6">
    <source>
        <dbReference type="ARBA" id="ARBA00023136"/>
    </source>
</evidence>
<dbReference type="InterPro" id="IPR005017">
    <property type="entry name" value="OMPP1/FadL/TodX"/>
</dbReference>
<dbReference type="Pfam" id="PF03349">
    <property type="entry name" value="Toluene_X"/>
    <property type="match status" value="1"/>
</dbReference>
<name>A0AAE3TC91_9RHOB</name>
<comment type="similarity">
    <text evidence="2">Belongs to the OmpP1/FadL family.</text>
</comment>
<reference evidence="9" key="1">
    <citation type="submission" date="2023-03" db="EMBL/GenBank/DDBJ databases">
        <title>Multiphase analysis and comparison of six strains from genera Psychromarinibacter, Lutimaribacter, and Maritimibacter, including a novel species: Psychromarinibacter sediminicola sp. nov.</title>
        <authorList>
            <person name="Wang Y.-H."/>
            <person name="Ye M.-Q."/>
            <person name="Du Z.-J."/>
        </authorList>
    </citation>
    <scope>NUCLEOTIDE SEQUENCE</scope>
    <source>
        <strain evidence="9">C21-152</strain>
    </source>
</reference>
<dbReference type="Proteomes" id="UP001220964">
    <property type="component" value="Unassembled WGS sequence"/>
</dbReference>
<keyword evidence="6" id="KW-0472">Membrane</keyword>
<evidence type="ECO:0000256" key="7">
    <source>
        <dbReference type="ARBA" id="ARBA00023237"/>
    </source>
</evidence>
<evidence type="ECO:0000256" key="3">
    <source>
        <dbReference type="ARBA" id="ARBA00022452"/>
    </source>
</evidence>
<gene>
    <name evidence="9" type="ORF">P1J78_23610</name>
</gene>
<evidence type="ECO:0000256" key="1">
    <source>
        <dbReference type="ARBA" id="ARBA00004571"/>
    </source>
</evidence>
<protein>
    <submittedName>
        <fullName evidence="9">Outer membrane protein transport protein</fullName>
    </submittedName>
</protein>
<keyword evidence="5 8" id="KW-0732">Signal</keyword>
<keyword evidence="10" id="KW-1185">Reference proteome</keyword>
<evidence type="ECO:0000256" key="8">
    <source>
        <dbReference type="SAM" id="SignalP"/>
    </source>
</evidence>
<sequence length="367" mass="38856">MRGAAICGLISVLAVKAAAGGLDTTGQPITFMFSEGTVAELGYARVMPTTSGNDSPHFGGSPTGNIASEISLPSGSFKVDATDKLSFGFILEKPFGADVTYGPSSVAFAGTTASADTSSMTTMLRYRFTDRFSVHGGLRWQQAEAGFGLNGALYGPFSGYSASMARDSGLGYVIGAAYEIPEYFLRISLTYNSEIEHSFVTTEMSGPVTLVSTVDATTPQSLNLEFVSGIAPETFVFGGARWVEWSKLQFAPPILSAATSDPLVDFNDTVTYRLGIGRQLSDRWTATAALIYEPSTSPRTTVLTPVDGFYGAALGLVYSKDDFQIQTNIVATRLGDATPFVSDLGTTVSSFSGNSSVGFGMKFVKRF</sequence>
<dbReference type="PANTHER" id="PTHR35093:SF8">
    <property type="entry name" value="OUTER MEMBRANE PROTEIN NMB0088-RELATED"/>
    <property type="match status" value="1"/>
</dbReference>
<keyword evidence="4" id="KW-0812">Transmembrane</keyword>
<dbReference type="GO" id="GO:0009279">
    <property type="term" value="C:cell outer membrane"/>
    <property type="evidence" value="ECO:0007669"/>
    <property type="project" value="UniProtKB-SubCell"/>
</dbReference>
<dbReference type="EMBL" id="JARGYC010000122">
    <property type="protein sequence ID" value="MDF0603714.1"/>
    <property type="molecule type" value="Genomic_DNA"/>
</dbReference>
<feature type="chain" id="PRO_5042162475" evidence="8">
    <location>
        <begin position="20"/>
        <end position="367"/>
    </location>
</feature>
<evidence type="ECO:0000256" key="5">
    <source>
        <dbReference type="ARBA" id="ARBA00022729"/>
    </source>
</evidence>
<feature type="signal peptide" evidence="8">
    <location>
        <begin position="1"/>
        <end position="19"/>
    </location>
</feature>
<keyword evidence="7" id="KW-0998">Cell outer membrane</keyword>
<dbReference type="AlphaFoldDB" id="A0AAE3TC91"/>
<accession>A0AAE3TC91</accession>
<dbReference type="PANTHER" id="PTHR35093">
    <property type="entry name" value="OUTER MEMBRANE PROTEIN NMB0088-RELATED"/>
    <property type="match status" value="1"/>
</dbReference>
<organism evidence="9 10">
    <name type="scientific">Psychromarinibacter sediminicola</name>
    <dbReference type="NCBI Taxonomy" id="3033385"/>
    <lineage>
        <taxon>Bacteria</taxon>
        <taxon>Pseudomonadati</taxon>
        <taxon>Pseudomonadota</taxon>
        <taxon>Alphaproteobacteria</taxon>
        <taxon>Rhodobacterales</taxon>
        <taxon>Paracoccaceae</taxon>
        <taxon>Psychromarinibacter</taxon>
    </lineage>
</organism>
<comment type="subcellular location">
    <subcellularLocation>
        <location evidence="1">Cell outer membrane</location>
        <topology evidence="1">Multi-pass membrane protein</topology>
    </subcellularLocation>
</comment>
<evidence type="ECO:0000256" key="2">
    <source>
        <dbReference type="ARBA" id="ARBA00008163"/>
    </source>
</evidence>
<dbReference type="GO" id="GO:0015483">
    <property type="term" value="F:long-chain fatty acid transporting porin activity"/>
    <property type="evidence" value="ECO:0007669"/>
    <property type="project" value="TreeGrafter"/>
</dbReference>
<dbReference type="RefSeq" id="WP_275569828.1">
    <property type="nucleotide sequence ID" value="NZ_JARGYC010000122.1"/>
</dbReference>
<evidence type="ECO:0000256" key="4">
    <source>
        <dbReference type="ARBA" id="ARBA00022692"/>
    </source>
</evidence>
<dbReference type="Gene3D" id="2.40.160.60">
    <property type="entry name" value="Outer membrane protein transport protein (OMPP1/FadL/TodX)"/>
    <property type="match status" value="1"/>
</dbReference>
<evidence type="ECO:0000313" key="9">
    <source>
        <dbReference type="EMBL" id="MDF0603714.1"/>
    </source>
</evidence>